<protein>
    <submittedName>
        <fullName evidence="2">Uncharacterized protein</fullName>
    </submittedName>
</protein>
<dbReference type="AlphaFoldDB" id="A0A834W5W5"/>
<proteinExistence type="predicted"/>
<evidence type="ECO:0000313" key="2">
    <source>
        <dbReference type="EMBL" id="KAF7810487.1"/>
    </source>
</evidence>
<evidence type="ECO:0000256" key="1">
    <source>
        <dbReference type="SAM" id="MobiDB-lite"/>
    </source>
</evidence>
<accession>A0A834W5W5</accession>
<name>A0A834W5W5_9FABA</name>
<reference evidence="2" key="1">
    <citation type="submission" date="2020-09" db="EMBL/GenBank/DDBJ databases">
        <title>Genome-Enabled Discovery of Anthraquinone Biosynthesis in Senna tora.</title>
        <authorList>
            <person name="Kang S.-H."/>
            <person name="Pandey R.P."/>
            <person name="Lee C.-M."/>
            <person name="Sim J.-S."/>
            <person name="Jeong J.-T."/>
            <person name="Choi B.-S."/>
            <person name="Jung M."/>
            <person name="Ginzburg D."/>
            <person name="Zhao K."/>
            <person name="Won S.Y."/>
            <person name="Oh T.-J."/>
            <person name="Yu Y."/>
            <person name="Kim N.-H."/>
            <person name="Lee O.R."/>
            <person name="Lee T.-H."/>
            <person name="Bashyal P."/>
            <person name="Kim T.-S."/>
            <person name="Lee W.-H."/>
            <person name="Kawkins C."/>
            <person name="Kim C.-K."/>
            <person name="Kim J.S."/>
            <person name="Ahn B.O."/>
            <person name="Rhee S.Y."/>
            <person name="Sohng J.K."/>
        </authorList>
    </citation>
    <scope>NUCLEOTIDE SEQUENCE</scope>
    <source>
        <tissue evidence="2">Leaf</tissue>
    </source>
</reference>
<sequence>MAMVRRSRAVGRSPNFRRLD</sequence>
<keyword evidence="3" id="KW-1185">Reference proteome</keyword>
<comment type="caution">
    <text evidence="2">The sequence shown here is derived from an EMBL/GenBank/DDBJ whole genome shotgun (WGS) entry which is preliminary data.</text>
</comment>
<dbReference type="Proteomes" id="UP000634136">
    <property type="component" value="Unassembled WGS sequence"/>
</dbReference>
<gene>
    <name evidence="2" type="ORF">G2W53_037230</name>
</gene>
<evidence type="ECO:0000313" key="3">
    <source>
        <dbReference type="Proteomes" id="UP000634136"/>
    </source>
</evidence>
<feature type="region of interest" description="Disordered" evidence="1">
    <location>
        <begin position="1"/>
        <end position="20"/>
    </location>
</feature>
<dbReference type="EMBL" id="JAAIUW010000011">
    <property type="protein sequence ID" value="KAF7810487.1"/>
    <property type="molecule type" value="Genomic_DNA"/>
</dbReference>
<organism evidence="2 3">
    <name type="scientific">Senna tora</name>
    <dbReference type="NCBI Taxonomy" id="362788"/>
    <lineage>
        <taxon>Eukaryota</taxon>
        <taxon>Viridiplantae</taxon>
        <taxon>Streptophyta</taxon>
        <taxon>Embryophyta</taxon>
        <taxon>Tracheophyta</taxon>
        <taxon>Spermatophyta</taxon>
        <taxon>Magnoliopsida</taxon>
        <taxon>eudicotyledons</taxon>
        <taxon>Gunneridae</taxon>
        <taxon>Pentapetalae</taxon>
        <taxon>rosids</taxon>
        <taxon>fabids</taxon>
        <taxon>Fabales</taxon>
        <taxon>Fabaceae</taxon>
        <taxon>Caesalpinioideae</taxon>
        <taxon>Cassia clade</taxon>
        <taxon>Senna</taxon>
    </lineage>
</organism>